<evidence type="ECO:0000256" key="4">
    <source>
        <dbReference type="ARBA" id="ARBA00022454"/>
    </source>
</evidence>
<feature type="domain" description="FH2" evidence="12">
    <location>
        <begin position="587"/>
        <end position="1020"/>
    </location>
</feature>
<feature type="compositionally biased region" description="Low complexity" evidence="10">
    <location>
        <begin position="305"/>
        <end position="342"/>
    </location>
</feature>
<dbReference type="Pfam" id="PF00125">
    <property type="entry name" value="Histone"/>
    <property type="match status" value="1"/>
</dbReference>
<keyword evidence="14" id="KW-1185">Reference proteome</keyword>
<keyword evidence="4" id="KW-0158">Chromosome</keyword>
<evidence type="ECO:0000256" key="6">
    <source>
        <dbReference type="ARBA" id="ARBA00023242"/>
    </source>
</evidence>
<dbReference type="Gene3D" id="1.10.20.10">
    <property type="entry name" value="Histone, subunit A"/>
    <property type="match status" value="1"/>
</dbReference>
<feature type="region of interest" description="Disordered" evidence="10">
    <location>
        <begin position="301"/>
        <end position="389"/>
    </location>
</feature>
<accession>A0ABR2A4F3</accession>
<feature type="compositionally biased region" description="Low complexity" evidence="10">
    <location>
        <begin position="9"/>
        <end position="22"/>
    </location>
</feature>
<dbReference type="InterPro" id="IPR002119">
    <property type="entry name" value="Histone_H2A"/>
</dbReference>
<comment type="caution">
    <text evidence="13">The sequence shown here is derived from an EMBL/GenBank/DDBJ whole genome shotgun (WGS) entry which is preliminary data.</text>
</comment>
<evidence type="ECO:0000256" key="11">
    <source>
        <dbReference type="SAM" id="Phobius"/>
    </source>
</evidence>
<dbReference type="Pfam" id="PF02181">
    <property type="entry name" value="FH2"/>
    <property type="match status" value="1"/>
</dbReference>
<evidence type="ECO:0000256" key="5">
    <source>
        <dbReference type="ARBA" id="ARBA00023125"/>
    </source>
</evidence>
<dbReference type="SMART" id="SM00498">
    <property type="entry name" value="FH2"/>
    <property type="match status" value="1"/>
</dbReference>
<dbReference type="InterPro" id="IPR027643">
    <property type="entry name" value="Formin-like_plant"/>
</dbReference>
<dbReference type="InterPro" id="IPR042201">
    <property type="entry name" value="FH2_Formin_sf"/>
</dbReference>
<dbReference type="SUPFAM" id="SSF101447">
    <property type="entry name" value="Formin homology 2 domain (FH2 domain)"/>
    <property type="match status" value="1"/>
</dbReference>
<protein>
    <recommendedName>
        <fullName evidence="9">Formin-like protein</fullName>
    </recommendedName>
</protein>
<dbReference type="CDD" id="cd00074">
    <property type="entry name" value="HFD_H2A"/>
    <property type="match status" value="1"/>
</dbReference>
<dbReference type="InterPro" id="IPR015425">
    <property type="entry name" value="FH2_Formin"/>
</dbReference>
<evidence type="ECO:0000256" key="8">
    <source>
        <dbReference type="ARBA" id="ARBA00025793"/>
    </source>
</evidence>
<dbReference type="SMART" id="SM00414">
    <property type="entry name" value="H2A"/>
    <property type="match status" value="1"/>
</dbReference>
<dbReference type="PANTHER" id="PTHR23213:SF269">
    <property type="entry name" value="FORMIN-LIKE PROTEIN 5"/>
    <property type="match status" value="1"/>
</dbReference>
<evidence type="ECO:0000256" key="10">
    <source>
        <dbReference type="SAM" id="MobiDB-lite"/>
    </source>
</evidence>
<sequence>MAGRGKTLGSGSSKKATSRSSKAGLQFPVGRIARFLKAGKYAERVGAGAPVYLAAVLEYLAAEVLELAGNAARDNKKTRIVPRHIQLAVRNDEELSKLLGDVTIANGGVMPNIHNLLLPKKTGTSSKPSGGFKGIHIPVVMMQVVQGKMCAKTIPCVIFLVILICISFAIILEYRGVEEKEFINVLADPSNGEINENLVGLLWLECRQDLNDLSQALEPKLRRLREILSNVIHTVGYSLATENIQNLVHHPVLKQALSNCMRKNRLIFRAPVKDGGFNPWFTRYVSSLYRRHDVPRRFLASNNTAESPDSDSSPSPSPDWAPASSPDSEAPESEAPGSEAPDFSPTPTPSPSPSPSPSKSPASSPSQSILRPSNQPPPVPAPHHGDLEHEHHGINTTTLIIACVVTALVTAFVAWLFLFLCFRKEINPKPTSGNESGLQEKASANGGIVLEISSDGKSSFGAVSGAGAAVTKASSESSDTSGNTNVTQPSGGVSTSVPVVPSENALQGRPGPLPPEPPIPVTANPPACPVPPPPPKPPGAGPSPPAPPGAPPGPPPPVPPGPKAPKVPIGLQGTPNATSGEGSNAAGNGANASKAKLKPFFWDKVAAKPDHAMVWTQIKAGSFQFNEDLIQTLFGYSAADKKKNTDKGKESSAQEHAPHFVQLIDPKKAQNLAILLRALNVTAVDVCDALREGNHLPVELLQTLLKMAPTSDEEKKLKNYSGELSHLGPAEQFLKQVLDIPFAFKRIDVLRFMCSLNEELVATKESFETLEVACKDLRGSRLFHKLLEAVLKTGNRMNDGTYRGGAQAFKLDTLLKLSDVKGVDGKTTLLHFVVLEIIRTEGLKAVRAERESQSFTSMKSDDLLEDVSPDMEERYHSLGFKAVSSLSTELESVKKAAAVDAENLTGTVAKHGHALLKARDFLNSEMKDLDEDSDFHRTLKSFVEKAEVDVTSLLEEEKRIMELVKKTGCYFHGDNKKDEGLRLFAIVRDFLIVLDKVCKEVKVKPVKSHKKEGSQASSTSEARSETPDIRQKLFPAIAELRVDTSSSDDED</sequence>
<dbReference type="Pfam" id="PF16211">
    <property type="entry name" value="Histone_H2A_C"/>
    <property type="match status" value="1"/>
</dbReference>
<dbReference type="PANTHER" id="PTHR23213">
    <property type="entry name" value="FORMIN-RELATED"/>
    <property type="match status" value="1"/>
</dbReference>
<dbReference type="PROSITE" id="PS51444">
    <property type="entry name" value="FH2"/>
    <property type="match status" value="1"/>
</dbReference>
<feature type="transmembrane region" description="Helical" evidence="11">
    <location>
        <begin position="399"/>
        <end position="422"/>
    </location>
</feature>
<evidence type="ECO:0000259" key="12">
    <source>
        <dbReference type="PROSITE" id="PS51444"/>
    </source>
</evidence>
<dbReference type="InterPro" id="IPR032458">
    <property type="entry name" value="Histone_H2A_CS"/>
</dbReference>
<name>A0ABR2A4F3_9ROSI</name>
<feature type="compositionally biased region" description="Pro residues" evidence="10">
    <location>
        <begin position="511"/>
        <end position="520"/>
    </location>
</feature>
<feature type="compositionally biased region" description="Polar residues" evidence="10">
    <location>
        <begin position="476"/>
        <end position="488"/>
    </location>
</feature>
<proteinExistence type="inferred from homology"/>
<keyword evidence="5" id="KW-0238">DNA-binding</keyword>
<feature type="region of interest" description="Disordered" evidence="10">
    <location>
        <begin position="1"/>
        <end position="22"/>
    </location>
</feature>
<dbReference type="PROSITE" id="PS00046">
    <property type="entry name" value="HISTONE_H2A"/>
    <property type="match status" value="1"/>
</dbReference>
<feature type="transmembrane region" description="Helical" evidence="11">
    <location>
        <begin position="150"/>
        <end position="172"/>
    </location>
</feature>
<evidence type="ECO:0000256" key="9">
    <source>
        <dbReference type="RuleBase" id="RU361260"/>
    </source>
</evidence>
<dbReference type="InterPro" id="IPR009072">
    <property type="entry name" value="Histone-fold"/>
</dbReference>
<comment type="subcellular location">
    <subcellularLocation>
        <location evidence="2">Chromosome</location>
    </subcellularLocation>
    <subcellularLocation>
        <location evidence="1">Nucleus</location>
    </subcellularLocation>
</comment>
<dbReference type="SUPFAM" id="SSF47113">
    <property type="entry name" value="Histone-fold"/>
    <property type="match status" value="1"/>
</dbReference>
<keyword evidence="6" id="KW-0539">Nucleus</keyword>
<evidence type="ECO:0000256" key="7">
    <source>
        <dbReference type="ARBA" id="ARBA00023269"/>
    </source>
</evidence>
<organism evidence="13 14">
    <name type="scientific">Hibiscus sabdariffa</name>
    <name type="common">roselle</name>
    <dbReference type="NCBI Taxonomy" id="183260"/>
    <lineage>
        <taxon>Eukaryota</taxon>
        <taxon>Viridiplantae</taxon>
        <taxon>Streptophyta</taxon>
        <taxon>Embryophyta</taxon>
        <taxon>Tracheophyta</taxon>
        <taxon>Spermatophyta</taxon>
        <taxon>Magnoliopsida</taxon>
        <taxon>eudicotyledons</taxon>
        <taxon>Gunneridae</taxon>
        <taxon>Pentapetalae</taxon>
        <taxon>rosids</taxon>
        <taxon>malvids</taxon>
        <taxon>Malvales</taxon>
        <taxon>Malvaceae</taxon>
        <taxon>Malvoideae</taxon>
        <taxon>Hibiscus</taxon>
    </lineage>
</organism>
<evidence type="ECO:0000256" key="1">
    <source>
        <dbReference type="ARBA" id="ARBA00004123"/>
    </source>
</evidence>
<dbReference type="PRINTS" id="PR00620">
    <property type="entry name" value="HISTONEH2A"/>
</dbReference>
<feature type="region of interest" description="Disordered" evidence="10">
    <location>
        <begin position="1007"/>
        <end position="1030"/>
    </location>
</feature>
<feature type="compositionally biased region" description="Pro residues" evidence="10">
    <location>
        <begin position="526"/>
        <end position="565"/>
    </location>
</feature>
<comment type="similarity">
    <text evidence="3">Belongs to the histone H2A family.</text>
</comment>
<keyword evidence="7" id="KW-0544">Nucleosome core</keyword>
<keyword evidence="11" id="KW-1133">Transmembrane helix</keyword>
<comment type="similarity">
    <text evidence="8">Belongs to the formin-like family. Class-I subfamily.</text>
</comment>
<keyword evidence="11" id="KW-0812">Transmembrane</keyword>
<keyword evidence="11" id="KW-0472">Membrane</keyword>
<dbReference type="Proteomes" id="UP001472677">
    <property type="component" value="Unassembled WGS sequence"/>
</dbReference>
<feature type="compositionally biased region" description="Low complexity" evidence="10">
    <location>
        <begin position="359"/>
        <end position="368"/>
    </location>
</feature>
<feature type="region of interest" description="Disordered" evidence="10">
    <location>
        <begin position="472"/>
        <end position="590"/>
    </location>
</feature>
<dbReference type="InterPro" id="IPR007125">
    <property type="entry name" value="H2A/H2B/H3"/>
</dbReference>
<evidence type="ECO:0000313" key="14">
    <source>
        <dbReference type="Proteomes" id="UP001472677"/>
    </source>
</evidence>
<dbReference type="Gene3D" id="1.20.58.2220">
    <property type="entry name" value="Formin, FH2 domain"/>
    <property type="match status" value="1"/>
</dbReference>
<feature type="compositionally biased region" description="Pro residues" evidence="10">
    <location>
        <begin position="344"/>
        <end position="358"/>
    </location>
</feature>
<dbReference type="EMBL" id="JBBPBM010001065">
    <property type="protein sequence ID" value="KAK8487707.1"/>
    <property type="molecule type" value="Genomic_DNA"/>
</dbReference>
<evidence type="ECO:0000313" key="13">
    <source>
        <dbReference type="EMBL" id="KAK8487707.1"/>
    </source>
</evidence>
<feature type="compositionally biased region" description="Low complexity" evidence="10">
    <location>
        <begin position="576"/>
        <end position="590"/>
    </location>
</feature>
<evidence type="ECO:0000256" key="2">
    <source>
        <dbReference type="ARBA" id="ARBA00004286"/>
    </source>
</evidence>
<dbReference type="InterPro" id="IPR032454">
    <property type="entry name" value="Histone_H2A_C"/>
</dbReference>
<gene>
    <name evidence="13" type="ORF">V6N12_017761</name>
</gene>
<evidence type="ECO:0000256" key="3">
    <source>
        <dbReference type="ARBA" id="ARBA00010691"/>
    </source>
</evidence>
<reference evidence="13 14" key="1">
    <citation type="journal article" date="2024" name="G3 (Bethesda)">
        <title>Genome assembly of Hibiscus sabdariffa L. provides insights into metabolisms of medicinal natural products.</title>
        <authorList>
            <person name="Kim T."/>
        </authorList>
    </citation>
    <scope>NUCLEOTIDE SEQUENCE [LARGE SCALE GENOMIC DNA]</scope>
    <source>
        <strain evidence="13">TK-2024</strain>
        <tissue evidence="13">Old leaves</tissue>
    </source>
</reference>
<feature type="compositionally biased region" description="Low complexity" evidence="10">
    <location>
        <begin position="489"/>
        <end position="502"/>
    </location>
</feature>